<evidence type="ECO:0000259" key="5">
    <source>
        <dbReference type="Pfam" id="PF21167"/>
    </source>
</evidence>
<feature type="signal peptide" evidence="2">
    <location>
        <begin position="1"/>
        <end position="21"/>
    </location>
</feature>
<proteinExistence type="predicted"/>
<dbReference type="InterPro" id="IPR016119">
    <property type="entry name" value="Br/Cl_peroxidase_C"/>
</dbReference>
<evidence type="ECO:0000256" key="1">
    <source>
        <dbReference type="ARBA" id="ARBA00022729"/>
    </source>
</evidence>
<dbReference type="EMBL" id="BMFH01000001">
    <property type="protein sequence ID" value="GGD48952.1"/>
    <property type="molecule type" value="Genomic_DNA"/>
</dbReference>
<dbReference type="InterPro" id="IPR049283">
    <property type="entry name" value="DUF6851"/>
</dbReference>
<dbReference type="Gene3D" id="1.10.606.10">
    <property type="entry name" value="Vanadium-containing Chloroperoxidase, domain 2"/>
    <property type="match status" value="1"/>
</dbReference>
<dbReference type="Pfam" id="PF21167">
    <property type="entry name" value="DUF6851"/>
    <property type="match status" value="1"/>
</dbReference>
<keyword evidence="7" id="KW-1185">Reference proteome</keyword>
<evidence type="ECO:0000259" key="3">
    <source>
        <dbReference type="Pfam" id="PF07593"/>
    </source>
</evidence>
<evidence type="ECO:0000313" key="6">
    <source>
        <dbReference type="EMBL" id="GGD48952.1"/>
    </source>
</evidence>
<feature type="domain" description="DUF6851" evidence="5">
    <location>
        <begin position="552"/>
        <end position="703"/>
    </location>
</feature>
<dbReference type="Pfam" id="PF13517">
    <property type="entry name" value="FG-GAP_3"/>
    <property type="match status" value="2"/>
</dbReference>
<dbReference type="SUPFAM" id="SSF48317">
    <property type="entry name" value="Acid phosphatase/Vanadium-dependent haloperoxidase"/>
    <property type="match status" value="1"/>
</dbReference>
<evidence type="ECO:0000259" key="4">
    <source>
        <dbReference type="Pfam" id="PF18962"/>
    </source>
</evidence>
<gene>
    <name evidence="6" type="ORF">GCM10011361_14630</name>
</gene>
<keyword evidence="1 2" id="KW-0732">Signal</keyword>
<evidence type="ECO:0000256" key="2">
    <source>
        <dbReference type="SAM" id="SignalP"/>
    </source>
</evidence>
<feature type="domain" description="ASPIC/UnbV" evidence="3">
    <location>
        <begin position="425"/>
        <end position="490"/>
    </location>
</feature>
<dbReference type="InterPro" id="IPR028994">
    <property type="entry name" value="Integrin_alpha_N"/>
</dbReference>
<dbReference type="InterPro" id="IPR013517">
    <property type="entry name" value="FG-GAP"/>
</dbReference>
<dbReference type="Proteomes" id="UP000625780">
    <property type="component" value="Unassembled WGS sequence"/>
</dbReference>
<reference evidence="7" key="1">
    <citation type="journal article" date="2019" name="Int. J. Syst. Evol. Microbiol.">
        <title>The Global Catalogue of Microorganisms (GCM) 10K type strain sequencing project: providing services to taxonomists for standard genome sequencing and annotation.</title>
        <authorList>
            <consortium name="The Broad Institute Genomics Platform"/>
            <consortium name="The Broad Institute Genome Sequencing Center for Infectious Disease"/>
            <person name="Wu L."/>
            <person name="Ma J."/>
        </authorList>
    </citation>
    <scope>NUCLEOTIDE SEQUENCE [LARGE SCALE GENOMIC DNA]</scope>
    <source>
        <strain evidence="7">CGMCC 1.12606</strain>
    </source>
</reference>
<evidence type="ECO:0008006" key="8">
    <source>
        <dbReference type="Google" id="ProtNLM"/>
    </source>
</evidence>
<dbReference type="InterPro" id="IPR011519">
    <property type="entry name" value="UnbV_ASPIC"/>
</dbReference>
<dbReference type="RefSeq" id="WP_188370022.1">
    <property type="nucleotide sequence ID" value="NZ_BMFH01000001.1"/>
</dbReference>
<feature type="chain" id="PRO_5045237075" description="T9SS type A sorting domain-containing protein" evidence="2">
    <location>
        <begin position="22"/>
        <end position="1369"/>
    </location>
</feature>
<dbReference type="InterPro" id="IPR026444">
    <property type="entry name" value="Secre_tail"/>
</dbReference>
<protein>
    <recommendedName>
        <fullName evidence="8">T9SS type A sorting domain-containing protein</fullName>
    </recommendedName>
</protein>
<sequence>MKKAAISIFSFFYGISAFGQAFFSDVLSQKADQEVRYGDVATFHGPGISFADYDNDGWDDISIPASTTRDFQFLRNTGGQFEVQTLPISSGGLEARQVTWVDFDNDGDMDFFANSDEGQCWLYRNDGNGAFANIIGSSGIAPEPRTYWGNSWGDIDNDGDLDLFLIVRDNDFVDHNLLYRNEGGGVFTDVTAAAGLSLEAQFTQSAAFLDYDRDGYQDLFLANDKDELPNTLYRNRGDGTYIDVSIASGMDLKMDGMSATVGDYNHDGWLDIYVTNIYPPVFTTSVLGNAFLRNNGDGTFSNIAQSNGTRFDGFAWGAVFLDGENDRDLDLYVVSHLDGSDGKPSSAYYENNGDGVYTDSSTSGFADDIRASYGNAIGDIQNDGLPDIAVINIGDQPINLWENQSATQNNWLKIQLEGTQSNRMGVGSFIKVGIGSEVQYRYTLCGEGFISQNSQTQFVGLGDATSVDYIEVTWLSGITDRFENIAPNQKVILVEGTNPVESSDGNNGVGTRAEEFAHLSVPRQWNEALLDAIRTDFARPTVHARNLYHSALAMYDAWAVFDETAETAFLGKTAHGFSCEFDGIDPPTDLEQARAEITSFAMYRLLTYRFAESPGVTFALQRFDELMESLGFDPSFASTDYSNGSYAALGNYLGAKLIDFGYQDGSNEKDSYENEFYQPVNEPLALDEYSDSYDLADPNRWQPLAFESFVDQSGNTITGSVPEFLSPEWGEVLPFALKESDLKILNNGSFNSYIYEDPGMPPQIQNSAQDGIEDPYKWHFALVASWSSHLDPADATLVDISPASLGNVDISAFPSSFDEYQSFYDFMDGGDPGAGHPVNPATGLPYEPQLVKRADYARVLAEFWADGPDSETPPGHWFTILNYVSDHPETVKKIEGKGEVVDEWEWDVKCYLALGGAMHDAAINTWAIKGYYDYIRPISAIRYMASKGQSSDPSLPGFHPHGLPLIPGRIELIQNGDPLAGASNENVGKVKVYAWKGPDEIQDPTADIAGVGWILGTRWWPYQRPTFVTPPFAGYVSGHSTFSRAAAEVMTRLTGDAYFPGGMGVFDVEQNNFLVFEQGPSEGFSLQWATYRDASDQTSLSRIWGGIHPPVDDIPGRIMGEKIGNQAFDLAGEYFNGLVNITTENFLVRTRGESCHGSDDGSISIEATDYYDYRLTVNGQEFSFNREIVIPNLPPGMYTICLSVENNPEFERCYDLRIQEVPAMEVSSKLEQEGLAFRASFEVTEGTPPFTLKKNNEVVGTFNTSRFNIPVTDGDFLVLSSGLPCEGEFSRTISIPTGLLAYPNPTSGELNIPSLGENSKVEVFNLAGQLVRTVEGKQTLSLSSLGKGIYFLVVQDGNIRKPLKVIVSD</sequence>
<dbReference type="PANTHER" id="PTHR34599:SF2">
    <property type="entry name" value="TRAF-TYPE DOMAIN-CONTAINING PROTEIN"/>
    <property type="match status" value="1"/>
</dbReference>
<dbReference type="Pfam" id="PF18962">
    <property type="entry name" value="Por_Secre_tail"/>
    <property type="match status" value="1"/>
</dbReference>
<dbReference type="SUPFAM" id="SSF69318">
    <property type="entry name" value="Integrin alpha N-terminal domain"/>
    <property type="match status" value="1"/>
</dbReference>
<dbReference type="Pfam" id="PF07593">
    <property type="entry name" value="UnbV_ASPIC"/>
    <property type="match status" value="1"/>
</dbReference>
<dbReference type="NCBIfam" id="TIGR04183">
    <property type="entry name" value="Por_Secre_tail"/>
    <property type="match status" value="1"/>
</dbReference>
<organism evidence="6 7">
    <name type="scientific">Muriicola marianensis</name>
    <dbReference type="NCBI Taxonomy" id="1324801"/>
    <lineage>
        <taxon>Bacteria</taxon>
        <taxon>Pseudomonadati</taxon>
        <taxon>Bacteroidota</taxon>
        <taxon>Flavobacteriia</taxon>
        <taxon>Flavobacteriales</taxon>
        <taxon>Flavobacteriaceae</taxon>
        <taxon>Muriicola</taxon>
    </lineage>
</organism>
<accession>A0ABQ1QXM8</accession>
<evidence type="ECO:0000313" key="7">
    <source>
        <dbReference type="Proteomes" id="UP000625780"/>
    </source>
</evidence>
<name>A0ABQ1QXM8_9FLAO</name>
<dbReference type="InterPro" id="IPR036938">
    <property type="entry name" value="PAP2/HPO_sf"/>
</dbReference>
<comment type="caution">
    <text evidence="6">The sequence shown here is derived from an EMBL/GenBank/DDBJ whole genome shotgun (WGS) entry which is preliminary data.</text>
</comment>
<dbReference type="Gene3D" id="2.130.10.130">
    <property type="entry name" value="Integrin alpha, N-terminal"/>
    <property type="match status" value="2"/>
</dbReference>
<feature type="domain" description="Secretion system C-terminal sorting" evidence="4">
    <location>
        <begin position="1302"/>
        <end position="1367"/>
    </location>
</feature>
<dbReference type="CDD" id="cd03398">
    <property type="entry name" value="PAP2_haloperoxidase"/>
    <property type="match status" value="1"/>
</dbReference>
<dbReference type="PANTHER" id="PTHR34599">
    <property type="entry name" value="PEROXIDASE-RELATED"/>
    <property type="match status" value="1"/>
</dbReference>
<dbReference type="InterPro" id="IPR052559">
    <property type="entry name" value="V-haloperoxidase"/>
</dbReference>